<dbReference type="OrthoDB" id="1138362at2759"/>
<keyword evidence="3" id="KW-1185">Reference proteome</keyword>
<keyword evidence="1" id="KW-0732">Signal</keyword>
<proteinExistence type="predicted"/>
<feature type="signal peptide" evidence="1">
    <location>
        <begin position="1"/>
        <end position="26"/>
    </location>
</feature>
<dbReference type="Proteomes" id="UP000325577">
    <property type="component" value="Linkage Group LG17"/>
</dbReference>
<gene>
    <name evidence="2" type="ORF">F0562_030705</name>
</gene>
<accession>A0A5J5B1E1</accession>
<evidence type="ECO:0000313" key="3">
    <source>
        <dbReference type="Proteomes" id="UP000325577"/>
    </source>
</evidence>
<name>A0A5J5B1E1_9ASTE</name>
<dbReference type="EMBL" id="CM018040">
    <property type="protein sequence ID" value="KAA8535702.1"/>
    <property type="molecule type" value="Genomic_DNA"/>
</dbReference>
<reference evidence="2 3" key="1">
    <citation type="submission" date="2019-09" db="EMBL/GenBank/DDBJ databases">
        <title>A chromosome-level genome assembly of the Chinese tupelo Nyssa sinensis.</title>
        <authorList>
            <person name="Yang X."/>
            <person name="Kang M."/>
            <person name="Yang Y."/>
            <person name="Xiong H."/>
            <person name="Wang M."/>
            <person name="Zhang Z."/>
            <person name="Wang Z."/>
            <person name="Wu H."/>
            <person name="Ma T."/>
            <person name="Liu J."/>
            <person name="Xi Z."/>
        </authorList>
    </citation>
    <scope>NUCLEOTIDE SEQUENCE [LARGE SCALE GENOMIC DNA]</scope>
    <source>
        <strain evidence="2">J267</strain>
        <tissue evidence="2">Leaf</tissue>
    </source>
</reference>
<protein>
    <recommendedName>
        <fullName evidence="4">Neprosin activation peptide domain-containing protein</fullName>
    </recommendedName>
</protein>
<evidence type="ECO:0000256" key="1">
    <source>
        <dbReference type="SAM" id="SignalP"/>
    </source>
</evidence>
<feature type="chain" id="PRO_5023808676" description="Neprosin activation peptide domain-containing protein" evidence="1">
    <location>
        <begin position="27"/>
        <end position="104"/>
    </location>
</feature>
<evidence type="ECO:0008006" key="4">
    <source>
        <dbReference type="Google" id="ProtNLM"/>
    </source>
</evidence>
<dbReference type="AlphaFoldDB" id="A0A5J5B1E1"/>
<evidence type="ECO:0000313" key="2">
    <source>
        <dbReference type="EMBL" id="KAA8535702.1"/>
    </source>
</evidence>
<organism evidence="2 3">
    <name type="scientific">Nyssa sinensis</name>
    <dbReference type="NCBI Taxonomy" id="561372"/>
    <lineage>
        <taxon>Eukaryota</taxon>
        <taxon>Viridiplantae</taxon>
        <taxon>Streptophyta</taxon>
        <taxon>Embryophyta</taxon>
        <taxon>Tracheophyta</taxon>
        <taxon>Spermatophyta</taxon>
        <taxon>Magnoliopsida</taxon>
        <taxon>eudicotyledons</taxon>
        <taxon>Gunneridae</taxon>
        <taxon>Pentapetalae</taxon>
        <taxon>asterids</taxon>
        <taxon>Cornales</taxon>
        <taxon>Nyssaceae</taxon>
        <taxon>Nyssa</taxon>
    </lineage>
</organism>
<sequence length="104" mass="11734">MMRSSNIIFFCLLATALYFASQSISSSPPLTFLSGRRPLREFSISSSKQQHQYQKIKVNEEMKGSTNREGSTAIECVSSNKDAEKLLYHIDYHGVTTHPTPKHP</sequence>